<gene>
    <name evidence="1" type="ORF">OKA104_LOCUS54682</name>
</gene>
<proteinExistence type="predicted"/>
<protein>
    <submittedName>
        <fullName evidence="1">Uncharacterized protein</fullName>
    </submittedName>
</protein>
<dbReference type="EMBL" id="CAJOAY010036962">
    <property type="protein sequence ID" value="CAF4460810.1"/>
    <property type="molecule type" value="Genomic_DNA"/>
</dbReference>
<organism evidence="1 2">
    <name type="scientific">Adineta steineri</name>
    <dbReference type="NCBI Taxonomy" id="433720"/>
    <lineage>
        <taxon>Eukaryota</taxon>
        <taxon>Metazoa</taxon>
        <taxon>Spiralia</taxon>
        <taxon>Gnathifera</taxon>
        <taxon>Rotifera</taxon>
        <taxon>Eurotatoria</taxon>
        <taxon>Bdelloidea</taxon>
        <taxon>Adinetida</taxon>
        <taxon>Adinetidae</taxon>
        <taxon>Adineta</taxon>
    </lineage>
</organism>
<name>A0A820SW16_9BILA</name>
<comment type="caution">
    <text evidence="1">The sequence shown here is derived from an EMBL/GenBank/DDBJ whole genome shotgun (WGS) entry which is preliminary data.</text>
</comment>
<feature type="non-terminal residue" evidence="1">
    <location>
        <position position="55"/>
    </location>
</feature>
<dbReference type="Proteomes" id="UP000663881">
    <property type="component" value="Unassembled WGS sequence"/>
</dbReference>
<evidence type="ECO:0000313" key="1">
    <source>
        <dbReference type="EMBL" id="CAF4460810.1"/>
    </source>
</evidence>
<evidence type="ECO:0000313" key="2">
    <source>
        <dbReference type="Proteomes" id="UP000663881"/>
    </source>
</evidence>
<accession>A0A820SW16</accession>
<sequence>MNLTCQCGKCQCPVGTFWMNKTCVPQFYAGKYCNTSDQCRNDLNLVCSRKNKTCI</sequence>
<reference evidence="1" key="1">
    <citation type="submission" date="2021-02" db="EMBL/GenBank/DDBJ databases">
        <authorList>
            <person name="Nowell W R."/>
        </authorList>
    </citation>
    <scope>NUCLEOTIDE SEQUENCE</scope>
</reference>
<dbReference type="AlphaFoldDB" id="A0A820SW16"/>